<protein>
    <submittedName>
        <fullName evidence="2">Uncharacterized protein</fullName>
    </submittedName>
</protein>
<sequence length="106" mass="10959">MDGSQCLCGKRRDLAAILGPGSLGGGERVARSYRASPRRDRNDGDLAAPGVGAVRVGRGERLGGGRGRGTVTMPGAARSSNALRLRTSSFLPAPSAISPQERKILC</sequence>
<gene>
    <name evidence="2" type="ORF">PCAL00307_LOCUS872</name>
</gene>
<proteinExistence type="predicted"/>
<feature type="region of interest" description="Disordered" evidence="1">
    <location>
        <begin position="57"/>
        <end position="79"/>
    </location>
</feature>
<dbReference type="AlphaFoldDB" id="A0A7S3ZJP7"/>
<evidence type="ECO:0000313" key="2">
    <source>
        <dbReference type="EMBL" id="CAE0685438.1"/>
    </source>
</evidence>
<dbReference type="EMBL" id="HBIW01001020">
    <property type="protein sequence ID" value="CAE0685438.1"/>
    <property type="molecule type" value="Transcribed_RNA"/>
</dbReference>
<organism evidence="2">
    <name type="scientific">Pelagomonas calceolata</name>
    <dbReference type="NCBI Taxonomy" id="35677"/>
    <lineage>
        <taxon>Eukaryota</taxon>
        <taxon>Sar</taxon>
        <taxon>Stramenopiles</taxon>
        <taxon>Ochrophyta</taxon>
        <taxon>Pelagophyceae</taxon>
        <taxon>Pelagomonadales</taxon>
        <taxon>Pelagomonadaceae</taxon>
        <taxon>Pelagomonas</taxon>
    </lineage>
</organism>
<reference evidence="2" key="1">
    <citation type="submission" date="2021-01" db="EMBL/GenBank/DDBJ databases">
        <authorList>
            <person name="Corre E."/>
            <person name="Pelletier E."/>
            <person name="Niang G."/>
            <person name="Scheremetjew M."/>
            <person name="Finn R."/>
            <person name="Kale V."/>
            <person name="Holt S."/>
            <person name="Cochrane G."/>
            <person name="Meng A."/>
            <person name="Brown T."/>
            <person name="Cohen L."/>
        </authorList>
    </citation>
    <scope>NUCLEOTIDE SEQUENCE</scope>
    <source>
        <strain evidence="2">CCMP1756</strain>
    </source>
</reference>
<evidence type="ECO:0000256" key="1">
    <source>
        <dbReference type="SAM" id="MobiDB-lite"/>
    </source>
</evidence>
<name>A0A7S3ZJP7_9STRA</name>
<accession>A0A7S3ZJP7</accession>